<evidence type="ECO:0000313" key="5">
    <source>
        <dbReference type="EMBL" id="GAJ29381.1"/>
    </source>
</evidence>
<evidence type="ECO:0000256" key="4">
    <source>
        <dbReference type="PIRSR" id="PIRSR005902-1"/>
    </source>
</evidence>
<dbReference type="EMBL" id="BAND01000060">
    <property type="protein sequence ID" value="GAJ29381.1"/>
    <property type="molecule type" value="Genomic_DNA"/>
</dbReference>
<evidence type="ECO:0000256" key="1">
    <source>
        <dbReference type="ARBA" id="ARBA00009275"/>
    </source>
</evidence>
<evidence type="ECO:0000313" key="6">
    <source>
        <dbReference type="Proteomes" id="UP000019760"/>
    </source>
</evidence>
<feature type="binding site" evidence="4">
    <location>
        <position position="210"/>
    </location>
    <ligand>
        <name>a divalent metal cation</name>
        <dbReference type="ChEBI" id="CHEBI:60240"/>
        <label>1</label>
    </ligand>
</feature>
<dbReference type="InterPro" id="IPR001130">
    <property type="entry name" value="TatD-like"/>
</dbReference>
<evidence type="ECO:0000256" key="3">
    <source>
        <dbReference type="ARBA" id="ARBA00022801"/>
    </source>
</evidence>
<dbReference type="PANTHER" id="PTHR46124">
    <property type="entry name" value="D-AMINOACYL-TRNA DEACYLASE"/>
    <property type="match status" value="1"/>
</dbReference>
<feature type="binding site" evidence="4">
    <location>
        <position position="11"/>
    </location>
    <ligand>
        <name>a divalent metal cation</name>
        <dbReference type="ChEBI" id="CHEBI:60240"/>
        <label>1</label>
    </ligand>
</feature>
<keyword evidence="6" id="KW-1185">Reference proteome</keyword>
<dbReference type="Pfam" id="PF01026">
    <property type="entry name" value="TatD_DNase"/>
    <property type="match status" value="1"/>
</dbReference>
<keyword evidence="2 4" id="KW-0479">Metal-binding</keyword>
<gene>
    <name evidence="5" type="ORF">Amme_060_017</name>
</gene>
<dbReference type="GO" id="GO:0005829">
    <property type="term" value="C:cytosol"/>
    <property type="evidence" value="ECO:0007669"/>
    <property type="project" value="TreeGrafter"/>
</dbReference>
<sequence>MTAGLIDSHCHLDRLDDVPAALELAREQGLAGMVTIGTRLSHAQTQIGLTRFDRPELRVWCAVGTHPDHAHEAGESHSSDEIAGLAEPSCVVGIGESGLDYLHGGAEVREAQKAGFRAHIGAARLTGLPLVIHAREADEDVAAILRDEVERNGAFPFLLHCFASGPELAQVAIALGGYVSFSGLLTFPKCETIREVARALPEDRILVETDSPFLAPVPRRGKPNTPGFVVHTAARLAAERGLAAERLAEVTTANFHRLFRRAV</sequence>
<dbReference type="OrthoDB" id="9810005at2"/>
<dbReference type="RefSeq" id="WP_042059166.1">
    <property type="nucleotide sequence ID" value="NZ_BAND01000060.1"/>
</dbReference>
<feature type="binding site" evidence="4">
    <location>
        <position position="9"/>
    </location>
    <ligand>
        <name>a divalent metal cation</name>
        <dbReference type="ChEBI" id="CHEBI:60240"/>
        <label>1</label>
    </ligand>
</feature>
<evidence type="ECO:0000256" key="2">
    <source>
        <dbReference type="ARBA" id="ARBA00022723"/>
    </source>
</evidence>
<dbReference type="FunFam" id="3.20.20.140:FF:000005">
    <property type="entry name" value="TatD family hydrolase"/>
    <property type="match status" value="1"/>
</dbReference>
<reference evidence="6" key="1">
    <citation type="journal article" date="2014" name="FEMS Microbiol. Lett.">
        <title>Draft Genomic DNA Sequence of the Facultatively Methylotrophic Bacterium Acidomonas methanolica type strain MB58.</title>
        <authorList>
            <person name="Higashiura N."/>
            <person name="Hadano H."/>
            <person name="Hirakawa H."/>
            <person name="Matsutani M."/>
            <person name="Takabe S."/>
            <person name="Matsushita K."/>
            <person name="Azuma Y."/>
        </authorList>
    </citation>
    <scope>NUCLEOTIDE SEQUENCE [LARGE SCALE GENOMIC DNA]</scope>
    <source>
        <strain evidence="6">MB58</strain>
    </source>
</reference>
<protein>
    <submittedName>
        <fullName evidence="5">Deoxyribonuclease TatD</fullName>
    </submittedName>
</protein>
<dbReference type="Proteomes" id="UP000019760">
    <property type="component" value="Unassembled WGS sequence"/>
</dbReference>
<dbReference type="GO" id="GO:0046872">
    <property type="term" value="F:metal ion binding"/>
    <property type="evidence" value="ECO:0007669"/>
    <property type="project" value="UniProtKB-KW"/>
</dbReference>
<dbReference type="PROSITE" id="PS01090">
    <property type="entry name" value="TATD_2"/>
    <property type="match status" value="1"/>
</dbReference>
<accession>A0A023D6D7</accession>
<dbReference type="GO" id="GO:0004536">
    <property type="term" value="F:DNA nuclease activity"/>
    <property type="evidence" value="ECO:0007669"/>
    <property type="project" value="InterPro"/>
</dbReference>
<reference evidence="5 6" key="2">
    <citation type="journal article" date="2014" name="FEMS Microbiol. Lett.">
        <title>Draft genomic DNA sequence of the facultatively methylotrophic bacterium Acidomonas methanolica type strain MB58.</title>
        <authorList>
            <person name="Higashiura N."/>
            <person name="Hadano H."/>
            <person name="Hirakawa H."/>
            <person name="Matsutani M."/>
            <person name="Takabe S."/>
            <person name="Matsushita K."/>
            <person name="Azuma Y."/>
        </authorList>
    </citation>
    <scope>NUCLEOTIDE SEQUENCE [LARGE SCALE GENOMIC DNA]</scope>
    <source>
        <strain evidence="5 6">MB58</strain>
    </source>
</reference>
<name>A0A023D6D7_ACIMT</name>
<feature type="binding site" evidence="4">
    <location>
        <position position="160"/>
    </location>
    <ligand>
        <name>a divalent metal cation</name>
        <dbReference type="ChEBI" id="CHEBI:60240"/>
        <label>2</label>
    </ligand>
</feature>
<dbReference type="CDD" id="cd01310">
    <property type="entry name" value="TatD_DNAse"/>
    <property type="match status" value="1"/>
</dbReference>
<dbReference type="Gene3D" id="3.20.20.140">
    <property type="entry name" value="Metal-dependent hydrolases"/>
    <property type="match status" value="1"/>
</dbReference>
<dbReference type="InterPro" id="IPR018228">
    <property type="entry name" value="DNase_TatD-rel_CS"/>
</dbReference>
<comment type="similarity">
    <text evidence="1">Belongs to the metallo-dependent hydrolases superfamily. TatD-type hydrolase family.</text>
</comment>
<organism evidence="5 6">
    <name type="scientific">Acidomonas methanolica NBRC 104435</name>
    <dbReference type="NCBI Taxonomy" id="1231351"/>
    <lineage>
        <taxon>Bacteria</taxon>
        <taxon>Pseudomonadati</taxon>
        <taxon>Pseudomonadota</taxon>
        <taxon>Alphaproteobacteria</taxon>
        <taxon>Acetobacterales</taxon>
        <taxon>Acetobacteraceae</taxon>
        <taxon>Acidomonas</taxon>
    </lineage>
</organism>
<dbReference type="AlphaFoldDB" id="A0A023D6D7"/>
<feature type="binding site" evidence="4">
    <location>
        <position position="96"/>
    </location>
    <ligand>
        <name>a divalent metal cation</name>
        <dbReference type="ChEBI" id="CHEBI:60240"/>
        <label>1</label>
    </ligand>
</feature>
<keyword evidence="3" id="KW-0378">Hydrolase</keyword>
<dbReference type="GO" id="GO:0016788">
    <property type="term" value="F:hydrolase activity, acting on ester bonds"/>
    <property type="evidence" value="ECO:0007669"/>
    <property type="project" value="InterPro"/>
</dbReference>
<dbReference type="InterPro" id="IPR015991">
    <property type="entry name" value="TatD/YcfH-like"/>
</dbReference>
<dbReference type="NCBIfam" id="TIGR00010">
    <property type="entry name" value="YchF/TatD family DNA exonuclease"/>
    <property type="match status" value="1"/>
</dbReference>
<dbReference type="PROSITE" id="PS01137">
    <property type="entry name" value="TATD_1"/>
    <property type="match status" value="1"/>
</dbReference>
<dbReference type="SUPFAM" id="SSF51556">
    <property type="entry name" value="Metallo-dependent hydrolases"/>
    <property type="match status" value="1"/>
</dbReference>
<dbReference type="InterPro" id="IPR032466">
    <property type="entry name" value="Metal_Hydrolase"/>
</dbReference>
<proteinExistence type="inferred from homology"/>
<dbReference type="PROSITE" id="PS01091">
    <property type="entry name" value="TATD_3"/>
    <property type="match status" value="1"/>
</dbReference>
<comment type="caution">
    <text evidence="5">The sequence shown here is derived from an EMBL/GenBank/DDBJ whole genome shotgun (WGS) entry which is preliminary data.</text>
</comment>
<dbReference type="PIRSF" id="PIRSF005902">
    <property type="entry name" value="DNase_TatD"/>
    <property type="match status" value="1"/>
</dbReference>
<dbReference type="PANTHER" id="PTHR46124:SF2">
    <property type="entry name" value="D-AMINOACYL-TRNA DEACYLASE"/>
    <property type="match status" value="1"/>
</dbReference>
<feature type="binding site" evidence="4">
    <location>
        <position position="133"/>
    </location>
    <ligand>
        <name>a divalent metal cation</name>
        <dbReference type="ChEBI" id="CHEBI:60240"/>
        <label>2</label>
    </ligand>
</feature>